<evidence type="ECO:0000256" key="2">
    <source>
        <dbReference type="ARBA" id="ARBA00022737"/>
    </source>
</evidence>
<dbReference type="InterPro" id="IPR039647">
    <property type="entry name" value="EF_hand_pair_protein_CML-like"/>
</dbReference>
<dbReference type="InterPro" id="IPR018247">
    <property type="entry name" value="EF_Hand_1_Ca_BS"/>
</dbReference>
<evidence type="ECO:0000256" key="1">
    <source>
        <dbReference type="ARBA" id="ARBA00022723"/>
    </source>
</evidence>
<evidence type="ECO:0000256" key="4">
    <source>
        <dbReference type="SAM" id="MobiDB-lite"/>
    </source>
</evidence>
<dbReference type="SUPFAM" id="SSF47473">
    <property type="entry name" value="EF-hand"/>
    <property type="match status" value="1"/>
</dbReference>
<proteinExistence type="predicted"/>
<dbReference type="PROSITE" id="PS50222">
    <property type="entry name" value="EF_HAND_2"/>
    <property type="match status" value="4"/>
</dbReference>
<dbReference type="STRING" id="29655.A0A0K9P6L1"/>
<dbReference type="GO" id="GO:0005509">
    <property type="term" value="F:calcium ion binding"/>
    <property type="evidence" value="ECO:0007669"/>
    <property type="project" value="InterPro"/>
</dbReference>
<dbReference type="EMBL" id="LFYR01001115">
    <property type="protein sequence ID" value="KMZ64646.1"/>
    <property type="molecule type" value="Genomic_DNA"/>
</dbReference>
<sequence length="188" mass="20496">MGSIRSFFRRYRLRRKSVTALQSTPSSPSTTTTSSSSDLQRVFEKFDSNGDGRISSSELSAIFESLGNVPSSSELESMMSEADSDKDGFISLEEFIELNTRGVDETDMMEDLRNAFSVFDLDRNGLISADELASVLKSLGEGASIAECRKMIGGVDRDGDGMICFDEFKAMMGNGNEKGAAIFSVINK</sequence>
<protein>
    <submittedName>
        <fullName evidence="6">Calmodulin like 23</fullName>
    </submittedName>
</protein>
<evidence type="ECO:0000256" key="3">
    <source>
        <dbReference type="ARBA" id="ARBA00022837"/>
    </source>
</evidence>
<dbReference type="AlphaFoldDB" id="A0A0K9P6L1"/>
<gene>
    <name evidence="6" type="ORF">ZOSMA_356G00060</name>
</gene>
<dbReference type="OMA" id="MGKIRMP"/>
<dbReference type="Proteomes" id="UP000036987">
    <property type="component" value="Unassembled WGS sequence"/>
</dbReference>
<dbReference type="PANTHER" id="PTHR10891">
    <property type="entry name" value="EF-HAND CALCIUM-BINDING DOMAIN CONTAINING PROTEIN"/>
    <property type="match status" value="1"/>
</dbReference>
<dbReference type="CDD" id="cd00051">
    <property type="entry name" value="EFh"/>
    <property type="match status" value="1"/>
</dbReference>
<dbReference type="Gene3D" id="1.10.238.10">
    <property type="entry name" value="EF-hand"/>
    <property type="match status" value="2"/>
</dbReference>
<feature type="domain" description="EF-hand" evidence="5">
    <location>
        <begin position="143"/>
        <end position="178"/>
    </location>
</feature>
<keyword evidence="2" id="KW-0677">Repeat</keyword>
<dbReference type="PROSITE" id="PS00018">
    <property type="entry name" value="EF_HAND_1"/>
    <property type="match status" value="4"/>
</dbReference>
<feature type="compositionally biased region" description="Low complexity" evidence="4">
    <location>
        <begin position="23"/>
        <end position="37"/>
    </location>
</feature>
<feature type="domain" description="EF-hand" evidence="5">
    <location>
        <begin position="34"/>
        <end position="69"/>
    </location>
</feature>
<accession>A0A0K9P6L1</accession>
<keyword evidence="7" id="KW-1185">Reference proteome</keyword>
<dbReference type="OrthoDB" id="26525at2759"/>
<feature type="domain" description="EF-hand" evidence="5">
    <location>
        <begin position="70"/>
        <end position="105"/>
    </location>
</feature>
<evidence type="ECO:0000259" key="5">
    <source>
        <dbReference type="PROSITE" id="PS50222"/>
    </source>
</evidence>
<reference evidence="7" key="1">
    <citation type="journal article" date="2016" name="Nature">
        <title>The genome of the seagrass Zostera marina reveals angiosperm adaptation to the sea.</title>
        <authorList>
            <person name="Olsen J.L."/>
            <person name="Rouze P."/>
            <person name="Verhelst B."/>
            <person name="Lin Y.-C."/>
            <person name="Bayer T."/>
            <person name="Collen J."/>
            <person name="Dattolo E."/>
            <person name="De Paoli E."/>
            <person name="Dittami S."/>
            <person name="Maumus F."/>
            <person name="Michel G."/>
            <person name="Kersting A."/>
            <person name="Lauritano C."/>
            <person name="Lohaus R."/>
            <person name="Toepel M."/>
            <person name="Tonon T."/>
            <person name="Vanneste K."/>
            <person name="Amirebrahimi M."/>
            <person name="Brakel J."/>
            <person name="Bostroem C."/>
            <person name="Chovatia M."/>
            <person name="Grimwood J."/>
            <person name="Jenkins J.W."/>
            <person name="Jueterbock A."/>
            <person name="Mraz A."/>
            <person name="Stam W.T."/>
            <person name="Tice H."/>
            <person name="Bornberg-Bauer E."/>
            <person name="Green P.J."/>
            <person name="Pearson G.A."/>
            <person name="Procaccini G."/>
            <person name="Duarte C.M."/>
            <person name="Schmutz J."/>
            <person name="Reusch T.B.H."/>
            <person name="Van de Peer Y."/>
        </authorList>
    </citation>
    <scope>NUCLEOTIDE SEQUENCE [LARGE SCALE GENOMIC DNA]</scope>
    <source>
        <strain evidence="7">cv. Finnish</strain>
    </source>
</reference>
<keyword evidence="3" id="KW-0106">Calcium</keyword>
<feature type="domain" description="EF-hand" evidence="5">
    <location>
        <begin position="107"/>
        <end position="142"/>
    </location>
</feature>
<keyword evidence="1" id="KW-0479">Metal-binding</keyword>
<dbReference type="Pfam" id="PF13499">
    <property type="entry name" value="EF-hand_7"/>
    <property type="match status" value="2"/>
</dbReference>
<dbReference type="SMART" id="SM00054">
    <property type="entry name" value="EFh"/>
    <property type="match status" value="4"/>
</dbReference>
<evidence type="ECO:0000313" key="7">
    <source>
        <dbReference type="Proteomes" id="UP000036987"/>
    </source>
</evidence>
<dbReference type="InterPro" id="IPR002048">
    <property type="entry name" value="EF_hand_dom"/>
</dbReference>
<feature type="region of interest" description="Disordered" evidence="4">
    <location>
        <begin position="19"/>
        <end position="38"/>
    </location>
</feature>
<comment type="caution">
    <text evidence="6">The sequence shown here is derived from an EMBL/GenBank/DDBJ whole genome shotgun (WGS) entry which is preliminary data.</text>
</comment>
<dbReference type="InterPro" id="IPR011992">
    <property type="entry name" value="EF-hand-dom_pair"/>
</dbReference>
<dbReference type="FunFam" id="1.10.238.10:FF:000001">
    <property type="entry name" value="Calmodulin 1"/>
    <property type="match status" value="1"/>
</dbReference>
<name>A0A0K9P6L1_ZOSMR</name>
<organism evidence="6 7">
    <name type="scientific">Zostera marina</name>
    <name type="common">Eelgrass</name>
    <dbReference type="NCBI Taxonomy" id="29655"/>
    <lineage>
        <taxon>Eukaryota</taxon>
        <taxon>Viridiplantae</taxon>
        <taxon>Streptophyta</taxon>
        <taxon>Embryophyta</taxon>
        <taxon>Tracheophyta</taxon>
        <taxon>Spermatophyta</taxon>
        <taxon>Magnoliopsida</taxon>
        <taxon>Liliopsida</taxon>
        <taxon>Zosteraceae</taxon>
        <taxon>Zostera</taxon>
    </lineage>
</organism>
<evidence type="ECO:0000313" key="6">
    <source>
        <dbReference type="EMBL" id="KMZ64646.1"/>
    </source>
</evidence>